<accession>A0A0N5DBG4</accession>
<proteinExistence type="predicted"/>
<dbReference type="EMBL" id="UYYF01005151">
    <property type="protein sequence ID" value="VDN08214.1"/>
    <property type="molecule type" value="Genomic_DNA"/>
</dbReference>
<gene>
    <name evidence="1" type="ORF">TCLT_LOCUS10515</name>
</gene>
<name>A0A0N5DBG4_THECL</name>
<evidence type="ECO:0000313" key="2">
    <source>
        <dbReference type="Proteomes" id="UP000276776"/>
    </source>
</evidence>
<dbReference type="Proteomes" id="UP000276776">
    <property type="component" value="Unassembled WGS sequence"/>
</dbReference>
<keyword evidence="2" id="KW-1185">Reference proteome</keyword>
<dbReference type="OrthoDB" id="5867452at2759"/>
<protein>
    <submittedName>
        <fullName evidence="3">GOLD domain-containing protein</fullName>
    </submittedName>
</protein>
<evidence type="ECO:0000313" key="1">
    <source>
        <dbReference type="EMBL" id="VDN08214.1"/>
    </source>
</evidence>
<dbReference type="AlphaFoldDB" id="A0A0N5DBG4"/>
<reference evidence="3" key="1">
    <citation type="submission" date="2017-02" db="UniProtKB">
        <authorList>
            <consortium name="WormBaseParasite"/>
        </authorList>
    </citation>
    <scope>IDENTIFICATION</scope>
</reference>
<dbReference type="WBParaSite" id="TCLT_0001052601-mRNA-1">
    <property type="protein sequence ID" value="TCLT_0001052601-mRNA-1"/>
    <property type="gene ID" value="TCLT_0001052601"/>
</dbReference>
<evidence type="ECO:0000313" key="3">
    <source>
        <dbReference type="WBParaSite" id="TCLT_0001052601-mRNA-1"/>
    </source>
</evidence>
<reference evidence="1 2" key="2">
    <citation type="submission" date="2018-11" db="EMBL/GenBank/DDBJ databases">
        <authorList>
            <consortium name="Pathogen Informatics"/>
        </authorList>
    </citation>
    <scope>NUCLEOTIDE SEQUENCE [LARGE SCALE GENOMIC DNA]</scope>
</reference>
<organism evidence="3">
    <name type="scientific">Thelazia callipaeda</name>
    <name type="common">Oriental eyeworm</name>
    <name type="synonym">Parasitic nematode</name>
    <dbReference type="NCBI Taxonomy" id="103827"/>
    <lineage>
        <taxon>Eukaryota</taxon>
        <taxon>Metazoa</taxon>
        <taxon>Ecdysozoa</taxon>
        <taxon>Nematoda</taxon>
        <taxon>Chromadorea</taxon>
        <taxon>Rhabditida</taxon>
        <taxon>Spirurina</taxon>
        <taxon>Spiruromorpha</taxon>
        <taxon>Thelazioidea</taxon>
        <taxon>Thelaziidae</taxon>
        <taxon>Thelazia</taxon>
    </lineage>
</organism>
<sequence>MINQLETISLHVDIMRETLQELYLPCPVHDLFFAITNLHNAKFDTSIQISFCSATVQLPDDFFWNMLMSNMNLVIKEMSQIGAKAEFSIDPNEGYMDITVQHGKVDYCFAFFYFNPHIFEGEPSQVLNNVNDPTLNNMYFVCIFRAVYFDLTCEYSLTIFVCMVSICCIVFV</sequence>